<sequence length="121" mass="13860">MEESKANQFNTKTPRLMRQYSPSLPASQVEPFVFKIMVRRLFWGFGFESREIICKRQGIWSTIAIGVLNLEDIFKQAEGVRELCQHGTANSIQILIIRHRISSQEPDLNWLGGSPSYQSSS</sequence>
<dbReference type="EMBL" id="KN294008">
    <property type="protein sequence ID" value="EEH35154.2"/>
    <property type="molecule type" value="Genomic_DNA"/>
</dbReference>
<dbReference type="VEuPathDB" id="FungiDB:PAAG_06201"/>
<name>C1H691_PARBA</name>
<evidence type="ECO:0000313" key="1">
    <source>
        <dbReference type="EMBL" id="EEH35154.2"/>
    </source>
</evidence>
<dbReference type="GeneID" id="9095231"/>
<dbReference type="HOGENOM" id="CLU_2038752_0_0_1"/>
<dbReference type="KEGG" id="pbl:PAAG_06201"/>
<reference evidence="1 2" key="1">
    <citation type="journal article" date="2011" name="PLoS Genet.">
        <title>Comparative genomic analysis of human fungal pathogens causing paracoccidioidomycosis.</title>
        <authorList>
            <person name="Desjardins C.A."/>
            <person name="Champion M.D."/>
            <person name="Holder J.W."/>
            <person name="Muszewska A."/>
            <person name="Goldberg J."/>
            <person name="Bailao A.M."/>
            <person name="Brigido M.M."/>
            <person name="Ferreira M.E."/>
            <person name="Garcia A.M."/>
            <person name="Grynberg M."/>
            <person name="Gujja S."/>
            <person name="Heiman D.I."/>
            <person name="Henn M.R."/>
            <person name="Kodira C.D."/>
            <person name="Leon-Narvaez H."/>
            <person name="Longo L.V."/>
            <person name="Ma L.J."/>
            <person name="Malavazi I."/>
            <person name="Matsuo A.L."/>
            <person name="Morais F.V."/>
            <person name="Pereira M."/>
            <person name="Rodriguez-Brito S."/>
            <person name="Sakthikumar S."/>
            <person name="Salem-Izacc S.M."/>
            <person name="Sykes S.M."/>
            <person name="Teixeira M.M."/>
            <person name="Vallejo M.C."/>
            <person name="Walter M.E."/>
            <person name="Yandava C."/>
            <person name="Young S."/>
            <person name="Zeng Q."/>
            <person name="Zucker J."/>
            <person name="Felipe M.S."/>
            <person name="Goldman G.H."/>
            <person name="Haas B.J."/>
            <person name="McEwen J.G."/>
            <person name="Nino-Vega G."/>
            <person name="Puccia R."/>
            <person name="San-Blas G."/>
            <person name="Soares C.M."/>
            <person name="Birren B.W."/>
            <person name="Cuomo C.A."/>
        </authorList>
    </citation>
    <scope>NUCLEOTIDE SEQUENCE [LARGE SCALE GENOMIC DNA]</scope>
    <source>
        <strain evidence="2">ATCC MYA-826 / Pb01</strain>
    </source>
</reference>
<accession>C1H691</accession>
<evidence type="ECO:0000313" key="2">
    <source>
        <dbReference type="Proteomes" id="UP000002059"/>
    </source>
</evidence>
<protein>
    <submittedName>
        <fullName evidence="1">Uncharacterized protein</fullName>
    </submittedName>
</protein>
<organism evidence="1 2">
    <name type="scientific">Paracoccidioides lutzii (strain ATCC MYA-826 / Pb01)</name>
    <name type="common">Paracoccidioides brasiliensis</name>
    <dbReference type="NCBI Taxonomy" id="502779"/>
    <lineage>
        <taxon>Eukaryota</taxon>
        <taxon>Fungi</taxon>
        <taxon>Dikarya</taxon>
        <taxon>Ascomycota</taxon>
        <taxon>Pezizomycotina</taxon>
        <taxon>Eurotiomycetes</taxon>
        <taxon>Eurotiomycetidae</taxon>
        <taxon>Onygenales</taxon>
        <taxon>Ajellomycetaceae</taxon>
        <taxon>Paracoccidioides</taxon>
    </lineage>
</organism>
<keyword evidence="2" id="KW-1185">Reference proteome</keyword>
<dbReference type="RefSeq" id="XP_015700043.1">
    <property type="nucleotide sequence ID" value="XM_015845817.1"/>
</dbReference>
<proteinExistence type="predicted"/>
<dbReference type="Proteomes" id="UP000002059">
    <property type="component" value="Partially assembled WGS sequence"/>
</dbReference>
<gene>
    <name evidence="1" type="ORF">PAAG_06201</name>
</gene>
<dbReference type="AlphaFoldDB" id="C1H691"/>